<evidence type="ECO:0000256" key="1">
    <source>
        <dbReference type="SAM" id="MobiDB-lite"/>
    </source>
</evidence>
<accession>A0A917MZV5</accession>
<feature type="region of interest" description="Disordered" evidence="1">
    <location>
        <begin position="228"/>
        <end position="254"/>
    </location>
</feature>
<protein>
    <submittedName>
        <fullName evidence="2">Uncharacterized protein</fullName>
    </submittedName>
</protein>
<evidence type="ECO:0000313" key="2">
    <source>
        <dbReference type="EMBL" id="GGI49173.1"/>
    </source>
</evidence>
<reference evidence="2" key="1">
    <citation type="journal article" date="2014" name="Int. J. Syst. Evol. Microbiol.">
        <title>Complete genome sequence of Corynebacterium casei LMG S-19264T (=DSM 44701T), isolated from a smear-ripened cheese.</title>
        <authorList>
            <consortium name="US DOE Joint Genome Institute (JGI-PGF)"/>
            <person name="Walter F."/>
            <person name="Albersmeier A."/>
            <person name="Kalinowski J."/>
            <person name="Ruckert C."/>
        </authorList>
    </citation>
    <scope>NUCLEOTIDE SEQUENCE</scope>
    <source>
        <strain evidence="2">CCM 8711</strain>
    </source>
</reference>
<name>A0A917MZV5_9SPHI</name>
<dbReference type="AlphaFoldDB" id="A0A917MZV5"/>
<reference evidence="2" key="2">
    <citation type="submission" date="2020-09" db="EMBL/GenBank/DDBJ databases">
        <authorList>
            <person name="Sun Q."/>
            <person name="Sedlacek I."/>
        </authorList>
    </citation>
    <scope>NUCLEOTIDE SEQUENCE</scope>
    <source>
        <strain evidence="2">CCM 8711</strain>
    </source>
</reference>
<dbReference type="EMBL" id="BMDO01000001">
    <property type="protein sequence ID" value="GGI49173.1"/>
    <property type="molecule type" value="Genomic_DNA"/>
</dbReference>
<comment type="caution">
    <text evidence="2">The sequence shown here is derived from an EMBL/GenBank/DDBJ whole genome shotgun (WGS) entry which is preliminary data.</text>
</comment>
<sequence length="445" mass="49706">MKQQEILRKIGNILKELSEQYEYLHAEEAHLNDLELELFAANAKFLTDHTEILRKINSQSSNIPPALPEHTERTGEESMDVATSTIEILAPVPAPEVEISLPPLVQSAITFDTGILQDTITPPAAQDNDAFTPVVIDETQPNVIADEKVEHDTIPLPAQDQTFTFTNPAQEEYTADIQEDEATEHVHQSTPRDIIKEEETYTAPVNEEPQEEQGISIGAAGTDHYDFIRHDPQVSNNDHTFSISSHTEEPAPPHVDLTPVTEEVKVEEPVFTPAAYDSAEYAEPVNIAPAEPEPTIPTPVYEEPAHFTPEPNERATEIQQPEPAYNTYNAPVTEAPKPEPEQPLTLNQRLSAQLHPQTPAHSQQGQPVADIKAAISMNDKLLFVKDLFNGYGMAYTEAIELVNRCKTFDEADRFLKSNYVVKNSWGDKPNTVDKFYAVLHRRFPA</sequence>
<dbReference type="Proteomes" id="UP000662074">
    <property type="component" value="Unassembled WGS sequence"/>
</dbReference>
<evidence type="ECO:0000313" key="3">
    <source>
        <dbReference type="Proteomes" id="UP000662074"/>
    </source>
</evidence>
<keyword evidence="3" id="KW-1185">Reference proteome</keyword>
<gene>
    <name evidence="2" type="ORF">GCM10011425_03850</name>
</gene>
<proteinExistence type="predicted"/>
<organism evidence="2 3">
    <name type="scientific">Mucilaginibacter galii</name>
    <dbReference type="NCBI Taxonomy" id="2005073"/>
    <lineage>
        <taxon>Bacteria</taxon>
        <taxon>Pseudomonadati</taxon>
        <taxon>Bacteroidota</taxon>
        <taxon>Sphingobacteriia</taxon>
        <taxon>Sphingobacteriales</taxon>
        <taxon>Sphingobacteriaceae</taxon>
        <taxon>Mucilaginibacter</taxon>
    </lineage>
</organism>
<feature type="compositionally biased region" description="Polar residues" evidence="1">
    <location>
        <begin position="233"/>
        <end position="245"/>
    </location>
</feature>
<dbReference type="RefSeq" id="WP_188413284.1">
    <property type="nucleotide sequence ID" value="NZ_BMDO01000001.1"/>
</dbReference>